<proteinExistence type="predicted"/>
<dbReference type="Proteomes" id="UP000722459">
    <property type="component" value="Unassembled WGS sequence"/>
</dbReference>
<gene>
    <name evidence="1" type="ORF">HON47_02225</name>
</gene>
<comment type="caution">
    <text evidence="1">The sequence shown here is derived from an EMBL/GenBank/DDBJ whole genome shotgun (WGS) entry which is preliminary data.</text>
</comment>
<dbReference type="Gene3D" id="3.40.50.12080">
    <property type="match status" value="1"/>
</dbReference>
<dbReference type="AlphaFoldDB" id="A0A8T5GEB1"/>
<evidence type="ECO:0000313" key="2">
    <source>
        <dbReference type="Proteomes" id="UP000722459"/>
    </source>
</evidence>
<name>A0A8T5GEB1_9ARCH</name>
<accession>A0A8T5GEB1</accession>
<sequence>MNIYTYYDDIEDYGDKRKSNYSKMIEEWKKSWGANGWNPIVLYKKDVEQHPYYQEYITKIKKSISKKQNLNNNSYEIACFVRWLAVSNKGGGFMCDYDVLNNGLKPPKEYPEKLTCYQNFVPALMSGSAKSFLHACKIFATCDPITAGKFIERDESGKPMEKHNFSDMLGVKNIFTEKELIKKEKVINFNKLLKNPSLKNKYLAVHFSSGSFSSDSNARLFAMQEFNQNKTIKNKTDPDLTPITVNEFTYLNEQGDYLIKNNSAEKNILILGSCRVIHHLNAFLRIKEFGDNYNYVVIRTQKGLNEKIQENIFSDPCLVGLIKNSDIFIHEYVINFEYLNTDPDCEKNIYKVKKDFEKDITLPNLPLLLMTLDLMLLYHEEFREKYKKYIRNMDKYYNDLVKDASLIRDGSVEKYCEICDKCDLSSLGNWFRDNYQKKRMFYNSNHPSNELQYKVLQSVLEKHWPTKKFDLSRVEKLFTHRELLINPRRSYSDFDVKELGYVYAQNEAMPLEKLNRAVHGIPTYFLEKINDLDLDDIIAVFTDDKPRDALISADGEKASHLQIINNNKIIEVIENPKEINEIINLLKEKKVGSVAFADVSKETVQAFGRAGMKSYSIGGSVNEYL</sequence>
<reference evidence="1" key="1">
    <citation type="journal article" date="2021" name="ISME J.">
        <title>Mercury methylation by metabolically versatile and cosmopolitan marine bacteria.</title>
        <authorList>
            <person name="Lin H."/>
            <person name="Ascher D.B."/>
            <person name="Myung Y."/>
            <person name="Lamborg C.H."/>
            <person name="Hallam S.J."/>
            <person name="Gionfriddo C.M."/>
            <person name="Holt K.E."/>
            <person name="Moreau J.W."/>
        </authorList>
    </citation>
    <scope>NUCLEOTIDE SEQUENCE</scope>
    <source>
        <strain evidence="1">SI075_bin30</strain>
    </source>
</reference>
<protein>
    <submittedName>
        <fullName evidence="1">Uncharacterized protein</fullName>
    </submittedName>
</protein>
<organism evidence="1 2">
    <name type="scientific">Candidatus Iainarchaeum sp</name>
    <dbReference type="NCBI Taxonomy" id="3101447"/>
    <lineage>
        <taxon>Archaea</taxon>
        <taxon>Candidatus Iainarchaeota</taxon>
        <taxon>Candidatus Iainarchaeia</taxon>
        <taxon>Candidatus Iainarchaeales</taxon>
        <taxon>Candidatus Iainarchaeaceae</taxon>
        <taxon>Candidatus Iainarchaeum</taxon>
    </lineage>
</organism>
<dbReference type="EMBL" id="JABJNZ010000030">
    <property type="protein sequence ID" value="MBT4870363.1"/>
    <property type="molecule type" value="Genomic_DNA"/>
</dbReference>
<evidence type="ECO:0000313" key="1">
    <source>
        <dbReference type="EMBL" id="MBT4870363.1"/>
    </source>
</evidence>